<keyword evidence="1" id="KW-1133">Transmembrane helix</keyword>
<organism evidence="2 3">
    <name type="scientific">Pseudooctadecabacter jejudonensis</name>
    <dbReference type="NCBI Taxonomy" id="1391910"/>
    <lineage>
        <taxon>Bacteria</taxon>
        <taxon>Pseudomonadati</taxon>
        <taxon>Pseudomonadota</taxon>
        <taxon>Alphaproteobacteria</taxon>
        <taxon>Rhodobacterales</taxon>
        <taxon>Paracoccaceae</taxon>
        <taxon>Pseudooctadecabacter</taxon>
    </lineage>
</organism>
<accession>A0A1Y5T4W7</accession>
<name>A0A1Y5T4W7_9RHOB</name>
<keyword evidence="3" id="KW-1185">Reference proteome</keyword>
<evidence type="ECO:0000256" key="1">
    <source>
        <dbReference type="SAM" id="Phobius"/>
    </source>
</evidence>
<evidence type="ECO:0008006" key="4">
    <source>
        <dbReference type="Google" id="ProtNLM"/>
    </source>
</evidence>
<keyword evidence="1" id="KW-0812">Transmembrane</keyword>
<feature type="transmembrane region" description="Helical" evidence="1">
    <location>
        <begin position="140"/>
        <end position="156"/>
    </location>
</feature>
<dbReference type="InterPro" id="IPR049713">
    <property type="entry name" value="Pr6Pr-like"/>
</dbReference>
<feature type="transmembrane region" description="Helical" evidence="1">
    <location>
        <begin position="53"/>
        <end position="70"/>
    </location>
</feature>
<gene>
    <name evidence="2" type="ORF">PSJ8397_02955</name>
</gene>
<evidence type="ECO:0000313" key="2">
    <source>
        <dbReference type="EMBL" id="SLN55944.1"/>
    </source>
</evidence>
<dbReference type="EMBL" id="FWFT01000005">
    <property type="protein sequence ID" value="SLN55944.1"/>
    <property type="molecule type" value="Genomic_DNA"/>
</dbReference>
<keyword evidence="1" id="KW-0472">Membrane</keyword>
<reference evidence="2 3" key="1">
    <citation type="submission" date="2017-03" db="EMBL/GenBank/DDBJ databases">
        <authorList>
            <person name="Afonso C.L."/>
            <person name="Miller P.J."/>
            <person name="Scott M.A."/>
            <person name="Spackman E."/>
            <person name="Goraichik I."/>
            <person name="Dimitrov K.M."/>
            <person name="Suarez D.L."/>
            <person name="Swayne D.E."/>
        </authorList>
    </citation>
    <scope>NUCLEOTIDE SEQUENCE [LARGE SCALE GENOMIC DNA]</scope>
    <source>
        <strain evidence="2 3">CECT 8397</strain>
    </source>
</reference>
<feature type="transmembrane region" description="Helical" evidence="1">
    <location>
        <begin position="77"/>
        <end position="96"/>
    </location>
</feature>
<dbReference type="NCBIfam" id="NF038065">
    <property type="entry name" value="Pr6Pr"/>
    <property type="match status" value="1"/>
</dbReference>
<protein>
    <recommendedName>
        <fullName evidence="4">FAR-17a/AIG1-like protein</fullName>
    </recommendedName>
</protein>
<proteinExistence type="predicted"/>
<feature type="transmembrane region" description="Helical" evidence="1">
    <location>
        <begin position="176"/>
        <end position="199"/>
    </location>
</feature>
<dbReference type="AlphaFoldDB" id="A0A1Y5T4W7"/>
<feature type="transmembrane region" description="Helical" evidence="1">
    <location>
        <begin position="108"/>
        <end position="128"/>
    </location>
</feature>
<dbReference type="Proteomes" id="UP000193623">
    <property type="component" value="Unassembled WGS sequence"/>
</dbReference>
<feature type="transmembrane region" description="Helical" evidence="1">
    <location>
        <begin position="12"/>
        <end position="33"/>
    </location>
</feature>
<evidence type="ECO:0000313" key="3">
    <source>
        <dbReference type="Proteomes" id="UP000193623"/>
    </source>
</evidence>
<sequence length="206" mass="22020">MCTPRPRLLTKARLAAGAIAVAVAVTLAVRLTMTAQQNETSFWGAVWIDYRFFTIWTNTLVGGVTAAFAMGRRLPDWATAGAAVSIGLVGSVYHTLLAAGRNLTGLDFVIDHMVHTVVPLGFIALWLWALPKTGLRWRHLAVWSAYPILYSVYAIARGAADGVYPYFFLNVPELGAAAVAGWVAGLAAVFLVAGAAMILGSRMAAR</sequence>